<dbReference type="SUPFAM" id="SSF50630">
    <property type="entry name" value="Acid proteases"/>
    <property type="match status" value="1"/>
</dbReference>
<feature type="domain" description="Peptidase A2" evidence="2">
    <location>
        <begin position="18"/>
        <end position="33"/>
    </location>
</feature>
<reference evidence="3" key="4">
    <citation type="submission" date="2025-09" db="UniProtKB">
        <authorList>
            <consortium name="Ensembl"/>
        </authorList>
    </citation>
    <scope>IDENTIFICATION</scope>
</reference>
<reference evidence="4" key="1">
    <citation type="submission" date="2011-10" db="EMBL/GenBank/DDBJ databases">
        <authorList>
            <consortium name="Soft-shell Turtle Genome Consortium"/>
        </authorList>
    </citation>
    <scope>NUCLEOTIDE SEQUENCE [LARGE SCALE GENOMIC DNA]</scope>
    <source>
        <strain evidence="4">Daiwa-1</strain>
    </source>
</reference>
<dbReference type="AlphaFoldDB" id="K7FJP6"/>
<keyword evidence="4" id="KW-1185">Reference proteome</keyword>
<organism evidence="3 4">
    <name type="scientific">Pelodiscus sinensis</name>
    <name type="common">Chinese softshell turtle</name>
    <name type="synonym">Trionyx sinensis</name>
    <dbReference type="NCBI Taxonomy" id="13735"/>
    <lineage>
        <taxon>Eukaryota</taxon>
        <taxon>Metazoa</taxon>
        <taxon>Chordata</taxon>
        <taxon>Craniata</taxon>
        <taxon>Vertebrata</taxon>
        <taxon>Euteleostomi</taxon>
        <taxon>Archelosauria</taxon>
        <taxon>Testudinata</taxon>
        <taxon>Testudines</taxon>
        <taxon>Cryptodira</taxon>
        <taxon>Trionychia</taxon>
        <taxon>Trionychidae</taxon>
        <taxon>Pelodiscus</taxon>
    </lineage>
</organism>
<dbReference type="InterPro" id="IPR043502">
    <property type="entry name" value="DNA/RNA_pol_sf"/>
</dbReference>
<dbReference type="InterPro" id="IPR001995">
    <property type="entry name" value="Peptidase_A2_cat"/>
</dbReference>
<accession>K7FJP6</accession>
<dbReference type="Gene3D" id="2.40.70.10">
    <property type="entry name" value="Acid Proteases"/>
    <property type="match status" value="1"/>
</dbReference>
<dbReference type="EMBL" id="AGCU01089749">
    <property type="status" value="NOT_ANNOTATED_CDS"/>
    <property type="molecule type" value="Genomic_DNA"/>
</dbReference>
<dbReference type="Gene3D" id="3.10.10.10">
    <property type="entry name" value="HIV Type 1 Reverse Transcriptase, subunit A, domain 1"/>
    <property type="match status" value="1"/>
</dbReference>
<dbReference type="PROSITE" id="PS50175">
    <property type="entry name" value="ASP_PROT_RETROV"/>
    <property type="match status" value="1"/>
</dbReference>
<evidence type="ECO:0000313" key="3">
    <source>
        <dbReference type="Ensembl" id="ENSPSIP00000008256.1"/>
    </source>
</evidence>
<dbReference type="InterPro" id="IPR043128">
    <property type="entry name" value="Rev_trsase/Diguanyl_cyclase"/>
</dbReference>
<name>K7FJP6_PELSI</name>
<reference evidence="4" key="2">
    <citation type="journal article" date="2013" name="Nat. Genet.">
        <title>The draft genomes of soft-shell turtle and green sea turtle yield insights into the development and evolution of the turtle-specific body plan.</title>
        <authorList>
            <person name="Wang Z."/>
            <person name="Pascual-Anaya J."/>
            <person name="Zadissa A."/>
            <person name="Li W."/>
            <person name="Niimura Y."/>
            <person name="Huang Z."/>
            <person name="Li C."/>
            <person name="White S."/>
            <person name="Xiong Z."/>
            <person name="Fang D."/>
            <person name="Wang B."/>
            <person name="Ming Y."/>
            <person name="Chen Y."/>
            <person name="Zheng Y."/>
            <person name="Kuraku S."/>
            <person name="Pignatelli M."/>
            <person name="Herrero J."/>
            <person name="Beal K."/>
            <person name="Nozawa M."/>
            <person name="Li Q."/>
            <person name="Wang J."/>
            <person name="Zhang H."/>
            <person name="Yu L."/>
            <person name="Shigenobu S."/>
            <person name="Wang J."/>
            <person name="Liu J."/>
            <person name="Flicek P."/>
            <person name="Searle S."/>
            <person name="Wang J."/>
            <person name="Kuratani S."/>
            <person name="Yin Y."/>
            <person name="Aken B."/>
            <person name="Zhang G."/>
            <person name="Irie N."/>
        </authorList>
    </citation>
    <scope>NUCLEOTIDE SEQUENCE [LARGE SCALE GENOMIC DNA]</scope>
    <source>
        <strain evidence="4">Daiwa-1</strain>
    </source>
</reference>
<sequence length="240" mass="26456">MSEPCSLTIGPLTEEHAFLLSPSTPVNLMGRDLLCKLNATIYCSPEGVFVDIPHNQAPNFLMMLTTDGQGINPDSKLESVELDQVPTSLWASHSNEVGKLLTAEPVRIRYKHGRPYPRVSQYPLSQEAEEGIAPVISSLLEQGVLIRTQSVCNTPILPVKKEGKFDDQGRQIYRFVQDLRAVNQFVIPRFPVVPNPATILSSIPAGAKCFSVIDLCSAFFSIPIDKDSQFLFAFSYKGSS</sequence>
<keyword evidence="1" id="KW-0378">Hydrolase</keyword>
<dbReference type="Proteomes" id="UP000007267">
    <property type="component" value="Unassembled WGS sequence"/>
</dbReference>
<evidence type="ECO:0000313" key="4">
    <source>
        <dbReference type="Proteomes" id="UP000007267"/>
    </source>
</evidence>
<dbReference type="SUPFAM" id="SSF56672">
    <property type="entry name" value="DNA/RNA polymerases"/>
    <property type="match status" value="1"/>
</dbReference>
<dbReference type="PANTHER" id="PTHR33064:SF29">
    <property type="entry name" value="PEPTIDASE A2 DOMAIN-CONTAINING PROTEIN-RELATED"/>
    <property type="match status" value="1"/>
</dbReference>
<dbReference type="OMA" id="WASHSNE"/>
<dbReference type="GeneTree" id="ENSGT00940000163417"/>
<dbReference type="PANTHER" id="PTHR33064">
    <property type="entry name" value="POL PROTEIN"/>
    <property type="match status" value="1"/>
</dbReference>
<proteinExistence type="predicted"/>
<dbReference type="GO" id="GO:0004190">
    <property type="term" value="F:aspartic-type endopeptidase activity"/>
    <property type="evidence" value="ECO:0007669"/>
    <property type="project" value="InterPro"/>
</dbReference>
<dbReference type="InterPro" id="IPR021109">
    <property type="entry name" value="Peptidase_aspartic_dom_sf"/>
</dbReference>
<dbReference type="GO" id="GO:0006508">
    <property type="term" value="P:proteolysis"/>
    <property type="evidence" value="ECO:0007669"/>
    <property type="project" value="InterPro"/>
</dbReference>
<protein>
    <recommendedName>
        <fullName evidence="2">Peptidase A2 domain-containing protein</fullName>
    </recommendedName>
</protein>
<dbReference type="Ensembl" id="ENSPSIT00000008299.1">
    <property type="protein sequence ID" value="ENSPSIP00000008256.1"/>
    <property type="gene ID" value="ENSPSIG00000007581.1"/>
</dbReference>
<evidence type="ECO:0000256" key="1">
    <source>
        <dbReference type="ARBA" id="ARBA00022801"/>
    </source>
</evidence>
<dbReference type="InterPro" id="IPR051320">
    <property type="entry name" value="Viral_Replic_Matur_Polypro"/>
</dbReference>
<reference evidence="3" key="3">
    <citation type="submission" date="2025-08" db="UniProtKB">
        <authorList>
            <consortium name="Ensembl"/>
        </authorList>
    </citation>
    <scope>IDENTIFICATION</scope>
</reference>
<dbReference type="eggNOG" id="KOG0017">
    <property type="taxonomic scope" value="Eukaryota"/>
</dbReference>
<dbReference type="HOGENOM" id="CLU_000384_10_3_1"/>
<dbReference type="Gene3D" id="3.30.70.270">
    <property type="match status" value="1"/>
</dbReference>
<evidence type="ECO:0000259" key="2">
    <source>
        <dbReference type="PROSITE" id="PS50175"/>
    </source>
</evidence>